<feature type="region of interest" description="Disordered" evidence="10">
    <location>
        <begin position="894"/>
        <end position="914"/>
    </location>
</feature>
<evidence type="ECO:0000256" key="1">
    <source>
        <dbReference type="ARBA" id="ARBA00004123"/>
    </source>
</evidence>
<keyword evidence="6 9" id="KW-0804">Transcription</keyword>
<keyword evidence="12" id="KW-1185">Reference proteome</keyword>
<sequence>MASEVKAEKLVQTSLSKRTQPKAFVVLLKQLNEKAPIPDNELASALLSLPKNRSLWRLQHRYAFAFAAESDTNTQKLMGGLHGLSIEAQREFILFLKSHYKSFPETVLLSFVNKALPDYTAQYQSLLQSDANEEVKNVWYHLLFLWGSIIDNVGSVILKEQFRGLALDIMSQLQTLGGTSQLAYFSKKANSLLNTADLHKELQAVGAVKREKVTATPVRKAFALNQHSKKVIKINRLKRLLWLNERFKQWKIEKLMEHYITFFHIDTTKFDEFVKDVVQILFNGISIAIQQQESPYVLFNWKNYIVSRFPVYLKESRPKNDGSSNIESVILKTVAGFNDAYITEMIVGGRSSHPYDLRKVFLRSCMYQDLVTVSSYTKTFPEDSESVTWSHITHEKSVLSHTDHLKSEFNSKLLNINTEFTSLSESLFINFLEELTSTDIQYLIAKQEQLRSLVSSSFEKLIKEKSNEKLVRLVLGLLICLPVTNYVYFVDPQGPWGIIDPLIAYIDNDSFGADADDNNFQETFSYFGILMTGSIAMTKFFGVDFVSVSLGNSYTIDFMNRFYYRLCANFTNRVEPEKPADVNTANKYNEILSEWANALFDVNNDGLSDDLIKSVNVKQIYKLVFVIFQGAITANIAGSLASPNLSNGIDYLSQDFLAPSSAEIIHWIVSNVGPLQRNSDIFLQILWKIIQSNLGENKEESSETNYIFQLVLNLVGKELLESLYAFRNWENKEIMLKLVRVVKKKADEEYNRVDRPLQLQKHKEGDSLVSTIRQALQTFLTLDDEVSEHHVWRAFRTMWKVTESDEILELLLNEIKMNHSNKSAHGSSAEEGRILIDFLAFLVVLTSQNSAEMSDSELISRFNEVKPRGIGPMLFGNKFSLGMENHHSSILGGTVSQEEENKATEAVDSKPPKDDLMMDFEMDDLFNDKADDLFGDTGDAAISRPASPPLKVGSLYNDVVSGTSVLRRMLNQLLQTETEHHDAEVLKIVLLQQLEQFLLVKRVSA</sequence>
<dbReference type="InterPro" id="IPR014801">
    <property type="entry name" value="Mediator_Med5_fun"/>
</dbReference>
<evidence type="ECO:0000256" key="4">
    <source>
        <dbReference type="ARBA" id="ARBA00023015"/>
    </source>
</evidence>
<dbReference type="VEuPathDB" id="FungiDB:C7M61_004034"/>
<dbReference type="Proteomes" id="UP000241107">
    <property type="component" value="Unassembled WGS sequence"/>
</dbReference>
<dbReference type="GO" id="GO:0016592">
    <property type="term" value="C:mediator complex"/>
    <property type="evidence" value="ECO:0007669"/>
    <property type="project" value="InterPro"/>
</dbReference>
<keyword evidence="7 9" id="KW-0539">Nucleus</keyword>
<dbReference type="OrthoDB" id="5322661at2759"/>
<dbReference type="STRING" id="418784.A0A2P7YJV8"/>
<evidence type="ECO:0000256" key="3">
    <source>
        <dbReference type="ARBA" id="ARBA00020628"/>
    </source>
</evidence>
<gene>
    <name evidence="9" type="primary">MED5</name>
    <name evidence="11" type="ORF">C7M61_004034</name>
</gene>
<comment type="similarity">
    <text evidence="2 9">Belongs to the Mediator complex subunit 5 family.</text>
</comment>
<comment type="subcellular location">
    <subcellularLocation>
        <location evidence="1 9">Nucleus</location>
    </subcellularLocation>
</comment>
<dbReference type="GO" id="GO:0003712">
    <property type="term" value="F:transcription coregulator activity"/>
    <property type="evidence" value="ECO:0007669"/>
    <property type="project" value="InterPro"/>
</dbReference>
<reference evidence="11 12" key="1">
    <citation type="submission" date="2018-03" db="EMBL/GenBank/DDBJ databases">
        <title>Candida pseudohaemulonii genome assembly and annotation.</title>
        <authorList>
            <person name="Munoz J.F."/>
            <person name="Gade L.G."/>
            <person name="Chow N.A."/>
            <person name="Litvintseva A.P."/>
            <person name="Loparev V.N."/>
            <person name="Cuomo C.A."/>
        </authorList>
    </citation>
    <scope>NUCLEOTIDE SEQUENCE [LARGE SCALE GENOMIC DNA]</scope>
    <source>
        <strain evidence="11 12">B12108</strain>
    </source>
</reference>
<dbReference type="PANTHER" id="PTHR35784">
    <property type="entry name" value="MEDIATOR OF RNA POLYMERASE II TRANSCRIPTION SUBUNIT 5"/>
    <property type="match status" value="1"/>
</dbReference>
<evidence type="ECO:0000256" key="5">
    <source>
        <dbReference type="ARBA" id="ARBA00023159"/>
    </source>
</evidence>
<evidence type="ECO:0000256" key="10">
    <source>
        <dbReference type="SAM" id="MobiDB-lite"/>
    </source>
</evidence>
<proteinExistence type="inferred from homology"/>
<dbReference type="AlphaFoldDB" id="A0A2P7YJV8"/>
<keyword evidence="5 9" id="KW-0010">Activator</keyword>
<organism evidence="11 12">
    <name type="scientific">Candidozyma pseudohaemuli</name>
    <dbReference type="NCBI Taxonomy" id="418784"/>
    <lineage>
        <taxon>Eukaryota</taxon>
        <taxon>Fungi</taxon>
        <taxon>Dikarya</taxon>
        <taxon>Ascomycota</taxon>
        <taxon>Saccharomycotina</taxon>
        <taxon>Pichiomycetes</taxon>
        <taxon>Metschnikowiaceae</taxon>
        <taxon>Candidozyma</taxon>
    </lineage>
</organism>
<feature type="compositionally biased region" description="Basic and acidic residues" evidence="10">
    <location>
        <begin position="899"/>
        <end position="914"/>
    </location>
</feature>
<dbReference type="PANTHER" id="PTHR35784:SF1">
    <property type="entry name" value="MEDIATOR OF RNA POLYMERASE II TRANSCRIPTION SUBUNIT 5"/>
    <property type="match status" value="1"/>
</dbReference>
<evidence type="ECO:0000256" key="8">
    <source>
        <dbReference type="ARBA" id="ARBA00031256"/>
    </source>
</evidence>
<dbReference type="Pfam" id="PF08689">
    <property type="entry name" value="Med5"/>
    <property type="match status" value="1"/>
</dbReference>
<evidence type="ECO:0000256" key="6">
    <source>
        <dbReference type="ARBA" id="ARBA00023163"/>
    </source>
</evidence>
<comment type="caution">
    <text evidence="11">The sequence shown here is derived from an EMBL/GenBank/DDBJ whole genome shotgun (WGS) entry which is preliminary data.</text>
</comment>
<comment type="function">
    <text evidence="9">Component of the Mediator complex, a coactivator involved in the regulated transcription of nearly all RNA polymerase II-dependent genes. Mediator functions as a bridge to convey information from gene-specific regulatory proteins to the basal RNA polymerase II transcription machinery. Mediator is recruited to promoters by direct interactions with regulatory proteins and serves as a scaffold for the assembly of a functional preinitiation complex with RNA polymerase II and the general transcription factors.</text>
</comment>
<evidence type="ECO:0000256" key="9">
    <source>
        <dbReference type="RuleBase" id="RU364142"/>
    </source>
</evidence>
<keyword evidence="4 9" id="KW-0805">Transcription regulation</keyword>
<accession>A0A2P7YJV8</accession>
<dbReference type="GO" id="GO:0006357">
    <property type="term" value="P:regulation of transcription by RNA polymerase II"/>
    <property type="evidence" value="ECO:0007669"/>
    <property type="project" value="InterPro"/>
</dbReference>
<comment type="subunit">
    <text evidence="9">Component of the Mediator complex.</text>
</comment>
<protein>
    <recommendedName>
        <fullName evidence="3 9">Mediator of RNA polymerase II transcription subunit 5</fullName>
    </recommendedName>
    <alternativeName>
        <fullName evidence="8 9">Mediator complex subunit 5</fullName>
    </alternativeName>
</protein>
<evidence type="ECO:0000256" key="2">
    <source>
        <dbReference type="ARBA" id="ARBA00008782"/>
    </source>
</evidence>
<evidence type="ECO:0000313" key="12">
    <source>
        <dbReference type="Proteomes" id="UP000241107"/>
    </source>
</evidence>
<evidence type="ECO:0000256" key="7">
    <source>
        <dbReference type="ARBA" id="ARBA00023242"/>
    </source>
</evidence>
<dbReference type="EMBL" id="PYFQ01000012">
    <property type="protein sequence ID" value="PSK36215.1"/>
    <property type="molecule type" value="Genomic_DNA"/>
</dbReference>
<name>A0A2P7YJV8_9ASCO</name>
<evidence type="ECO:0000313" key="11">
    <source>
        <dbReference type="EMBL" id="PSK36215.1"/>
    </source>
</evidence>